<evidence type="ECO:0000313" key="2">
    <source>
        <dbReference type="Proteomes" id="UP000235081"/>
    </source>
</evidence>
<accession>A0A2N6LG58</accession>
<dbReference type="Pfam" id="PF21826">
    <property type="entry name" value="DUF6887"/>
    <property type="match status" value="1"/>
</dbReference>
<proteinExistence type="predicted"/>
<reference evidence="1 2" key="1">
    <citation type="submission" date="2017-07" db="EMBL/GenBank/DDBJ databases">
        <title>Genomes of Fischerella (Mastigocladus) sp. strains.</title>
        <authorList>
            <person name="Miller S.R."/>
        </authorList>
    </citation>
    <scope>NUCLEOTIDE SEQUENCE [LARGE SCALE GENOMIC DNA]</scope>
    <source>
        <strain evidence="1 2">CCMEE 5318</strain>
    </source>
</reference>
<organism evidence="1 2">
    <name type="scientific">Fischerella thermalis CCMEE 5318</name>
    <dbReference type="NCBI Taxonomy" id="2019666"/>
    <lineage>
        <taxon>Bacteria</taxon>
        <taxon>Bacillati</taxon>
        <taxon>Cyanobacteriota</taxon>
        <taxon>Cyanophyceae</taxon>
        <taxon>Nostocales</taxon>
        <taxon>Hapalosiphonaceae</taxon>
        <taxon>Fischerella</taxon>
    </lineage>
</organism>
<sequence>MSQINFDGMSDTELLSYVRTHPQDTEAFHKYMDRLNERPGVLCTTDEEFEVSIQLVSPASGEFKNCV</sequence>
<dbReference type="EMBL" id="NMQE01000336">
    <property type="protein sequence ID" value="PMB22666.1"/>
    <property type="molecule type" value="Genomic_DNA"/>
</dbReference>
<comment type="caution">
    <text evidence="1">The sequence shown here is derived from an EMBL/GenBank/DDBJ whole genome shotgun (WGS) entry which is preliminary data.</text>
</comment>
<dbReference type="InterPro" id="IPR054053">
    <property type="entry name" value="DUF6887"/>
</dbReference>
<dbReference type="AlphaFoldDB" id="A0A2N6LG58"/>
<name>A0A2N6LG58_9CYAN</name>
<protein>
    <submittedName>
        <fullName evidence="1">Uncharacterized protein</fullName>
    </submittedName>
</protein>
<dbReference type="RefSeq" id="WP_102181696.1">
    <property type="nucleotide sequence ID" value="NZ_NMQE01000336.1"/>
</dbReference>
<dbReference type="Proteomes" id="UP000235081">
    <property type="component" value="Unassembled WGS sequence"/>
</dbReference>
<evidence type="ECO:0000313" key="1">
    <source>
        <dbReference type="EMBL" id="PMB22666.1"/>
    </source>
</evidence>
<gene>
    <name evidence="1" type="ORF">CEN46_11775</name>
</gene>